<keyword evidence="2" id="KW-1133">Transmembrane helix</keyword>
<dbReference type="PANTHER" id="PTHR48207:SF3">
    <property type="entry name" value="SUCCINATE--HYDROXYMETHYLGLUTARATE COA-TRANSFERASE"/>
    <property type="match status" value="1"/>
</dbReference>
<sequence length="391" mass="40401">MTQNLQPMATFQPLAGIRVIDFTRVLAGPYATMLLAELGADVIKIEMPQVGDETRAWGPPFVDHTSAYFHAVNRGKRSVVLDLTGPQGRAAVDSLIGTADVVVENFRPGVTERLGIAADEVVARHPSVIYGSITGFGTTGPMAQDAGTEVIVEAESGLMSITGAPGQEPVRFGVAMVDLATGAALVNAVLAALVERGRTGRGRRVDVSLYATAVSALGTVIAGTSAGGGATRAWGSAHPSIVPYRAFTAVDGHVVLGATNDAMFTRLVDALDAGATLGRREWAGNAARVSARAEVDAAIQDAVGRFTVAELLDRLRAHRVLVAPVRTPAEAARSAQAAALGLITDDGGLLIPRSPLGPIGTRELGRAPDLGEHTDAVLAEIGDSIDAKEGV</sequence>
<evidence type="ECO:0000256" key="2">
    <source>
        <dbReference type="SAM" id="Phobius"/>
    </source>
</evidence>
<accession>A0A7I9WW20</accession>
<proteinExistence type="predicted"/>
<dbReference type="InterPro" id="IPR050483">
    <property type="entry name" value="CoA-transferase_III_domain"/>
</dbReference>
<comment type="caution">
    <text evidence="3">The sequence shown here is derived from an EMBL/GenBank/DDBJ whole genome shotgun (WGS) entry which is preliminary data.</text>
</comment>
<name>A0A7I9WW20_9MYCO</name>
<reference evidence="3 4" key="1">
    <citation type="journal article" date="2019" name="Emerg. Microbes Infect.">
        <title>Comprehensive subspecies identification of 175 nontuberculous mycobacteria species based on 7547 genomic profiles.</title>
        <authorList>
            <person name="Matsumoto Y."/>
            <person name="Kinjo T."/>
            <person name="Motooka D."/>
            <person name="Nabeya D."/>
            <person name="Jung N."/>
            <person name="Uechi K."/>
            <person name="Horii T."/>
            <person name="Iida T."/>
            <person name="Fujita J."/>
            <person name="Nakamura S."/>
        </authorList>
    </citation>
    <scope>NUCLEOTIDE SEQUENCE [LARGE SCALE GENOMIC DNA]</scope>
    <source>
        <strain evidence="3 4">JCM 13392</strain>
    </source>
</reference>
<keyword evidence="2" id="KW-0812">Transmembrane</keyword>
<evidence type="ECO:0000313" key="3">
    <source>
        <dbReference type="EMBL" id="GFG61914.1"/>
    </source>
</evidence>
<keyword evidence="2" id="KW-0472">Membrane</keyword>
<evidence type="ECO:0000313" key="4">
    <source>
        <dbReference type="Proteomes" id="UP000465241"/>
    </source>
</evidence>
<dbReference type="InterPro" id="IPR003673">
    <property type="entry name" value="CoA-Trfase_fam_III"/>
</dbReference>
<dbReference type="GO" id="GO:0008410">
    <property type="term" value="F:CoA-transferase activity"/>
    <property type="evidence" value="ECO:0007669"/>
    <property type="project" value="TreeGrafter"/>
</dbReference>
<gene>
    <name evidence="3" type="ORF">MMUR_60500</name>
</gene>
<dbReference type="SUPFAM" id="SSF89796">
    <property type="entry name" value="CoA-transferase family III (CaiB/BaiF)"/>
    <property type="match status" value="1"/>
</dbReference>
<feature type="transmembrane region" description="Helical" evidence="2">
    <location>
        <begin position="172"/>
        <end position="194"/>
    </location>
</feature>
<dbReference type="Pfam" id="PF02515">
    <property type="entry name" value="CoA_transf_3"/>
    <property type="match status" value="1"/>
</dbReference>
<dbReference type="AlphaFoldDB" id="A0A7I9WW20"/>
<dbReference type="PANTHER" id="PTHR48207">
    <property type="entry name" value="SUCCINATE--HYDROXYMETHYLGLUTARATE COA-TRANSFERASE"/>
    <property type="match status" value="1"/>
</dbReference>
<keyword evidence="1 3" id="KW-0808">Transferase</keyword>
<keyword evidence="4" id="KW-1185">Reference proteome</keyword>
<dbReference type="Proteomes" id="UP000465241">
    <property type="component" value="Unassembled WGS sequence"/>
</dbReference>
<dbReference type="Gene3D" id="3.30.1540.10">
    <property type="entry name" value="formyl-coa transferase, domain 3"/>
    <property type="match status" value="1"/>
</dbReference>
<protein>
    <submittedName>
        <fullName evidence="3">CoA transferase</fullName>
    </submittedName>
</protein>
<dbReference type="InterPro" id="IPR023606">
    <property type="entry name" value="CoA-Trfase_III_dom_1_sf"/>
</dbReference>
<evidence type="ECO:0000256" key="1">
    <source>
        <dbReference type="ARBA" id="ARBA00022679"/>
    </source>
</evidence>
<dbReference type="Gene3D" id="3.40.50.10540">
    <property type="entry name" value="Crotonobetainyl-coa:carnitine coa-transferase, domain 1"/>
    <property type="match status" value="1"/>
</dbReference>
<dbReference type="InterPro" id="IPR044855">
    <property type="entry name" value="CoA-Trfase_III_dom3_sf"/>
</dbReference>
<dbReference type="EMBL" id="BLKT01000003">
    <property type="protein sequence ID" value="GFG61914.1"/>
    <property type="molecule type" value="Genomic_DNA"/>
</dbReference>
<organism evidence="3 4">
    <name type="scientific">Mycolicibacterium murale</name>
    <dbReference type="NCBI Taxonomy" id="182220"/>
    <lineage>
        <taxon>Bacteria</taxon>
        <taxon>Bacillati</taxon>
        <taxon>Actinomycetota</taxon>
        <taxon>Actinomycetes</taxon>
        <taxon>Mycobacteriales</taxon>
        <taxon>Mycobacteriaceae</taxon>
        <taxon>Mycolicibacterium</taxon>
    </lineage>
</organism>